<dbReference type="Gene3D" id="1.25.10.10">
    <property type="entry name" value="Leucine-rich Repeat Variant"/>
    <property type="match status" value="2"/>
</dbReference>
<comment type="caution">
    <text evidence="4">The sequence shown here is derived from an EMBL/GenBank/DDBJ whole genome shotgun (WGS) entry which is preliminary data.</text>
</comment>
<dbReference type="InterPro" id="IPR038905">
    <property type="entry name" value="ARMC2"/>
</dbReference>
<gene>
    <name evidence="4" type="ORF">PGLA1383_LOCUS43952</name>
</gene>
<feature type="region of interest" description="Disordered" evidence="2">
    <location>
        <begin position="841"/>
        <end position="869"/>
    </location>
</feature>
<dbReference type="GO" id="GO:0008270">
    <property type="term" value="F:zinc ion binding"/>
    <property type="evidence" value="ECO:0007669"/>
    <property type="project" value="UniProtKB-KW"/>
</dbReference>
<dbReference type="PROSITE" id="PS00028">
    <property type="entry name" value="ZINC_FINGER_C2H2_1"/>
    <property type="match status" value="1"/>
</dbReference>
<dbReference type="SUPFAM" id="SSF48371">
    <property type="entry name" value="ARM repeat"/>
    <property type="match status" value="1"/>
</dbReference>
<evidence type="ECO:0000256" key="2">
    <source>
        <dbReference type="SAM" id="MobiDB-lite"/>
    </source>
</evidence>
<dbReference type="InterPro" id="IPR011989">
    <property type="entry name" value="ARM-like"/>
</dbReference>
<keyword evidence="1" id="KW-0862">Zinc</keyword>
<dbReference type="InterPro" id="IPR013087">
    <property type="entry name" value="Znf_C2H2_type"/>
</dbReference>
<evidence type="ECO:0000259" key="3">
    <source>
        <dbReference type="PROSITE" id="PS50157"/>
    </source>
</evidence>
<keyword evidence="1" id="KW-0863">Zinc-finger</keyword>
<dbReference type="Proteomes" id="UP000654075">
    <property type="component" value="Unassembled WGS sequence"/>
</dbReference>
<proteinExistence type="predicted"/>
<feature type="compositionally biased region" description="Pro residues" evidence="2">
    <location>
        <begin position="155"/>
        <end position="173"/>
    </location>
</feature>
<reference evidence="4" key="1">
    <citation type="submission" date="2021-02" db="EMBL/GenBank/DDBJ databases">
        <authorList>
            <person name="Dougan E. K."/>
            <person name="Rhodes N."/>
            <person name="Thang M."/>
            <person name="Chan C."/>
        </authorList>
    </citation>
    <scope>NUCLEOTIDE SEQUENCE</scope>
</reference>
<evidence type="ECO:0000313" key="4">
    <source>
        <dbReference type="EMBL" id="CAE8627114.1"/>
    </source>
</evidence>
<dbReference type="SMART" id="SM00185">
    <property type="entry name" value="ARM"/>
    <property type="match status" value="6"/>
</dbReference>
<keyword evidence="5" id="KW-1185">Reference proteome</keyword>
<dbReference type="EMBL" id="CAJNNV010029107">
    <property type="protein sequence ID" value="CAE8627114.1"/>
    <property type="molecule type" value="Genomic_DNA"/>
</dbReference>
<feature type="region of interest" description="Disordered" evidence="2">
    <location>
        <begin position="27"/>
        <end position="243"/>
    </location>
</feature>
<dbReference type="OrthoDB" id="432403at2759"/>
<feature type="compositionally biased region" description="Low complexity" evidence="2">
    <location>
        <begin position="74"/>
        <end position="88"/>
    </location>
</feature>
<organism evidence="4 5">
    <name type="scientific">Polarella glacialis</name>
    <name type="common">Dinoflagellate</name>
    <dbReference type="NCBI Taxonomy" id="89957"/>
    <lineage>
        <taxon>Eukaryota</taxon>
        <taxon>Sar</taxon>
        <taxon>Alveolata</taxon>
        <taxon>Dinophyceae</taxon>
        <taxon>Suessiales</taxon>
        <taxon>Suessiaceae</taxon>
        <taxon>Polarella</taxon>
    </lineage>
</organism>
<evidence type="ECO:0000313" key="5">
    <source>
        <dbReference type="Proteomes" id="UP000654075"/>
    </source>
</evidence>
<dbReference type="PROSITE" id="PS50157">
    <property type="entry name" value="ZINC_FINGER_C2H2_2"/>
    <property type="match status" value="1"/>
</dbReference>
<dbReference type="PANTHER" id="PTHR21356">
    <property type="entry name" value="ARMADILLO REPEAT CONTAINING 2"/>
    <property type="match status" value="1"/>
</dbReference>
<dbReference type="OMA" id="NEDICCE"/>
<dbReference type="PANTHER" id="PTHR21356:SF1">
    <property type="entry name" value="ARMADILLO REPEAT-CONTAINING PROTEIN 2"/>
    <property type="match status" value="1"/>
</dbReference>
<keyword evidence="1" id="KW-0479">Metal-binding</keyword>
<dbReference type="InterPro" id="IPR016024">
    <property type="entry name" value="ARM-type_fold"/>
</dbReference>
<dbReference type="GO" id="GO:0044782">
    <property type="term" value="P:cilium organization"/>
    <property type="evidence" value="ECO:0007669"/>
    <property type="project" value="TreeGrafter"/>
</dbReference>
<protein>
    <recommendedName>
        <fullName evidence="3">C2H2-type domain-containing protein</fullName>
    </recommendedName>
</protein>
<feature type="domain" description="C2H2-type" evidence="3">
    <location>
        <begin position="868"/>
        <end position="898"/>
    </location>
</feature>
<accession>A0A813GQ23</accession>
<dbReference type="AlphaFoldDB" id="A0A813GQ23"/>
<name>A0A813GQ23_POLGL</name>
<dbReference type="InterPro" id="IPR000225">
    <property type="entry name" value="Armadillo"/>
</dbReference>
<evidence type="ECO:0000256" key="1">
    <source>
        <dbReference type="PROSITE-ProRule" id="PRU00042"/>
    </source>
</evidence>
<sequence length="902" mass="97388">MPLGDLESDPIVRALERSTIAQTLKAARASLAEPSRPFTPLDRSLFQRGNEGGDARPSSSYGVEQLSFVRDTYGGRPDSARSSRSSRGTRPETIQEDDDEGSHRHGADILILDGEEARRKPSRRRPSRSPQHSEELSSGSEELTPVTVAASSAAPVPPNSRPGPLIPRPPRPPGGAGYPLTASLRGLGGYPDPAVGPDMSPQRPGSGASPRRRLAASPGRQKTSQSPSPGGRAASSDALPQEDPNSCEAVIAQLQSFSSKDKRKRSPELLVDLCERIWDLTLDFKAKGSEQNLELAPQLLREVMGLMDAKDTKCIFKLARCALALLSLEGATKGVPASGVQAAYQNISQVLFKYSQKEGHDADFLAERLIEPLIEVLESDSPSCNSTDLRVYIVGVLKNVSNDAGNQKFLAQRGAVGSLFRLLDGSRLTGSSKEAQLLIQVTAALRNLASNQYKHFLQEDRLNALTRVMALFPGHVELLTNIARTLAKLTLHNSACEALAKSDVHIRQIARTLSSNVDSAPLTLRLAFVLGNITERSDRLRVVFAFDCEGTSLVPQLIGRYWQKDRQIARLELEKDQSKASGLQEIEEVLVKLVRLLANIAISASAGATLSSSSAVVDPLLDMLGAKRIGDSEELVLNVVAAVTNLLFYDVPSNLLFQVDTDNEDGSKEDNKQLLCRLFRPLLLESYNVEALVETARALGNLSRHADARRCMASLRLDEILVILLDHDDRDLVFYACGALVNLGADPDCTPRLTGSSPAVQKLAKLLGDAPSDDAALQLVAVKVLTNLSLDPGAAWPATHVEVVREVLEQTVADCQESADLADSAERQQLLDLARHLQSRLPPAPARAAESTEDVSNGASGIDSEDWKYCPAPGCGRRFDSEEKLAAHVERRHGSGRGGNAA</sequence>
<feature type="compositionally biased region" description="Low complexity" evidence="2">
    <location>
        <begin position="136"/>
        <end position="154"/>
    </location>
</feature>